<dbReference type="InterPro" id="IPR011006">
    <property type="entry name" value="CheY-like_superfamily"/>
</dbReference>
<dbReference type="CDD" id="cd17535">
    <property type="entry name" value="REC_NarL-like"/>
    <property type="match status" value="1"/>
</dbReference>
<dbReference type="EMBL" id="LR593887">
    <property type="protein sequence ID" value="VTS04448.1"/>
    <property type="molecule type" value="Genomic_DNA"/>
</dbReference>
<keyword evidence="2" id="KW-0238">DNA-binding</keyword>
<dbReference type="FunCoup" id="A0A6C2YPJ3">
    <property type="interactions" value="340"/>
</dbReference>
<dbReference type="SMART" id="SM00448">
    <property type="entry name" value="REC"/>
    <property type="match status" value="1"/>
</dbReference>
<dbReference type="GO" id="GO:0000160">
    <property type="term" value="P:phosphorelay signal transduction system"/>
    <property type="evidence" value="ECO:0007669"/>
    <property type="project" value="InterPro"/>
</dbReference>
<evidence type="ECO:0000313" key="6">
    <source>
        <dbReference type="EMBL" id="VIP03540.1"/>
    </source>
</evidence>
<dbReference type="InParanoid" id="A0A6C2YPJ3"/>
<dbReference type="InterPro" id="IPR000792">
    <property type="entry name" value="Tscrpt_reg_LuxR_C"/>
</dbReference>
<organism evidence="6">
    <name type="scientific">Tuwongella immobilis</name>
    <dbReference type="NCBI Taxonomy" id="692036"/>
    <lineage>
        <taxon>Bacteria</taxon>
        <taxon>Pseudomonadati</taxon>
        <taxon>Planctomycetota</taxon>
        <taxon>Planctomycetia</taxon>
        <taxon>Gemmatales</taxon>
        <taxon>Gemmataceae</taxon>
        <taxon>Tuwongella</taxon>
    </lineage>
</organism>
<name>A0A6C2YPJ3_9BACT</name>
<evidence type="ECO:0000256" key="1">
    <source>
        <dbReference type="ARBA" id="ARBA00022553"/>
    </source>
</evidence>
<evidence type="ECO:0000313" key="7">
    <source>
        <dbReference type="Proteomes" id="UP000464378"/>
    </source>
</evidence>
<dbReference type="AlphaFoldDB" id="A0A6C2YPJ3"/>
<keyword evidence="1 3" id="KW-0597">Phosphoprotein</keyword>
<feature type="modified residue" description="4-aspartylphosphate" evidence="3">
    <location>
        <position position="57"/>
    </location>
</feature>
<dbReference type="GO" id="GO:0006355">
    <property type="term" value="P:regulation of DNA-templated transcription"/>
    <property type="evidence" value="ECO:0007669"/>
    <property type="project" value="InterPro"/>
</dbReference>
<dbReference type="Gene3D" id="3.40.50.2300">
    <property type="match status" value="1"/>
</dbReference>
<dbReference type="PROSITE" id="PS50043">
    <property type="entry name" value="HTH_LUXR_2"/>
    <property type="match status" value="1"/>
</dbReference>
<evidence type="ECO:0000256" key="2">
    <source>
        <dbReference type="ARBA" id="ARBA00023125"/>
    </source>
</evidence>
<dbReference type="PANTHER" id="PTHR43214">
    <property type="entry name" value="TWO-COMPONENT RESPONSE REGULATOR"/>
    <property type="match status" value="1"/>
</dbReference>
<feature type="domain" description="HTH luxR-type" evidence="4">
    <location>
        <begin position="145"/>
        <end position="210"/>
    </location>
</feature>
<dbReference type="SUPFAM" id="SSF46894">
    <property type="entry name" value="C-terminal effector domain of the bipartite response regulators"/>
    <property type="match status" value="1"/>
</dbReference>
<evidence type="ECO:0000256" key="3">
    <source>
        <dbReference type="PROSITE-ProRule" id="PRU00169"/>
    </source>
</evidence>
<dbReference type="InterPro" id="IPR039420">
    <property type="entry name" value="WalR-like"/>
</dbReference>
<dbReference type="KEGG" id="tim:GMBLW1_04200"/>
<protein>
    <submittedName>
        <fullName evidence="6">Uncharacterized protein</fullName>
    </submittedName>
</protein>
<proteinExistence type="predicted"/>
<dbReference type="GO" id="GO:0003677">
    <property type="term" value="F:DNA binding"/>
    <property type="evidence" value="ECO:0007669"/>
    <property type="project" value="UniProtKB-KW"/>
</dbReference>
<dbReference type="RefSeq" id="WP_162658675.1">
    <property type="nucleotide sequence ID" value="NZ_LR593887.1"/>
</dbReference>
<dbReference type="InterPro" id="IPR058245">
    <property type="entry name" value="NreC/VraR/RcsB-like_REC"/>
</dbReference>
<accession>A0A6C2YPJ3</accession>
<feature type="domain" description="Response regulatory" evidence="5">
    <location>
        <begin position="6"/>
        <end position="122"/>
    </location>
</feature>
<dbReference type="Pfam" id="PF00196">
    <property type="entry name" value="GerE"/>
    <property type="match status" value="1"/>
</dbReference>
<evidence type="ECO:0000259" key="4">
    <source>
        <dbReference type="PROSITE" id="PS50043"/>
    </source>
</evidence>
<dbReference type="SMART" id="SM00421">
    <property type="entry name" value="HTH_LUXR"/>
    <property type="match status" value="1"/>
</dbReference>
<evidence type="ECO:0000259" key="5">
    <source>
        <dbReference type="PROSITE" id="PS50110"/>
    </source>
</evidence>
<dbReference type="EMBL" id="LR586016">
    <property type="protein sequence ID" value="VIP03540.1"/>
    <property type="molecule type" value="Genomic_DNA"/>
</dbReference>
<dbReference type="InterPro" id="IPR001789">
    <property type="entry name" value="Sig_transdc_resp-reg_receiver"/>
</dbReference>
<dbReference type="PROSITE" id="PS50110">
    <property type="entry name" value="RESPONSE_REGULATORY"/>
    <property type="match status" value="1"/>
</dbReference>
<dbReference type="InterPro" id="IPR016032">
    <property type="entry name" value="Sig_transdc_resp-reg_C-effctor"/>
</dbReference>
<keyword evidence="7" id="KW-1185">Reference proteome</keyword>
<sequence length="219" mass="24127">MMSKTTVVIADDHAILRDGLRTLFQAHADLEVVGEAADSNSVVQVVRESRPQVLCLDLSMPGGTGVRTIERVRAESPSTRILILTMHNDPAYLRVSLAAGAKGFMLKSTPVNELIDAIRKVASGERVIDPALPERGTNLLPAISANDPLATLSRREREVLDLLAQGHTHQEIAEKLFVSVKTVETYRARLREKTGLKTRADYVRFGRDTPPNQDIPEEN</sequence>
<dbReference type="Pfam" id="PF00072">
    <property type="entry name" value="Response_reg"/>
    <property type="match status" value="1"/>
</dbReference>
<reference evidence="6" key="1">
    <citation type="submission" date="2019-04" db="EMBL/GenBank/DDBJ databases">
        <authorList>
            <consortium name="Science for Life Laboratories"/>
        </authorList>
    </citation>
    <scope>NUCLEOTIDE SEQUENCE</scope>
    <source>
        <strain evidence="6">MBLW1</strain>
    </source>
</reference>
<dbReference type="SUPFAM" id="SSF52172">
    <property type="entry name" value="CheY-like"/>
    <property type="match status" value="1"/>
</dbReference>
<dbReference type="CDD" id="cd06170">
    <property type="entry name" value="LuxR_C_like"/>
    <property type="match status" value="1"/>
</dbReference>
<dbReference type="Proteomes" id="UP000464378">
    <property type="component" value="Chromosome"/>
</dbReference>
<dbReference type="PRINTS" id="PR00038">
    <property type="entry name" value="HTHLUXR"/>
</dbReference>
<gene>
    <name evidence="6" type="ORF">GMBLW1_04200</name>
</gene>